<feature type="modified residue" description="4-aspartylphosphate" evidence="6">
    <location>
        <position position="672"/>
    </location>
</feature>
<dbReference type="Pfam" id="PF08448">
    <property type="entry name" value="PAS_4"/>
    <property type="match status" value="1"/>
</dbReference>
<evidence type="ECO:0000256" key="4">
    <source>
        <dbReference type="ARBA" id="ARBA00022679"/>
    </source>
</evidence>
<dbReference type="SMART" id="SM00091">
    <property type="entry name" value="PAS"/>
    <property type="match status" value="2"/>
</dbReference>
<evidence type="ECO:0000313" key="11">
    <source>
        <dbReference type="EMBL" id="CAK9098627.1"/>
    </source>
</evidence>
<name>A0ABP0RDI5_9DINO</name>
<dbReference type="SUPFAM" id="SSF52172">
    <property type="entry name" value="CheY-like"/>
    <property type="match status" value="1"/>
</dbReference>
<evidence type="ECO:0000256" key="7">
    <source>
        <dbReference type="SAM" id="Coils"/>
    </source>
</evidence>
<evidence type="ECO:0000256" key="6">
    <source>
        <dbReference type="PROSITE-ProRule" id="PRU00169"/>
    </source>
</evidence>
<dbReference type="SMART" id="SM00388">
    <property type="entry name" value="HisKA"/>
    <property type="match status" value="1"/>
</dbReference>
<comment type="caution">
    <text evidence="11">The sequence shown here is derived from an EMBL/GenBank/DDBJ whole genome shotgun (WGS) entry which is preliminary data.</text>
</comment>
<feature type="domain" description="PAS" evidence="10">
    <location>
        <begin position="174"/>
        <end position="244"/>
    </location>
</feature>
<dbReference type="Gene3D" id="1.10.287.130">
    <property type="match status" value="1"/>
</dbReference>
<evidence type="ECO:0000313" key="12">
    <source>
        <dbReference type="Proteomes" id="UP001642464"/>
    </source>
</evidence>
<feature type="coiled-coil region" evidence="7">
    <location>
        <begin position="745"/>
        <end position="806"/>
    </location>
</feature>
<dbReference type="InterPro" id="IPR004358">
    <property type="entry name" value="Sig_transdc_His_kin-like_C"/>
</dbReference>
<gene>
    <name evidence="11" type="ORF">SCF082_LOCUS46210</name>
</gene>
<dbReference type="Pfam" id="PF00989">
    <property type="entry name" value="PAS"/>
    <property type="match status" value="1"/>
</dbReference>
<dbReference type="InterPro" id="IPR036890">
    <property type="entry name" value="HATPase_C_sf"/>
</dbReference>
<dbReference type="PANTHER" id="PTHR43047:SF71">
    <property type="entry name" value="HISTIDINE KINASE CONTAINING CHEY-HOMOLOGOUS RECEIVER DOMAIN-RELATED"/>
    <property type="match status" value="1"/>
</dbReference>
<dbReference type="InterPro" id="IPR003594">
    <property type="entry name" value="HATPase_dom"/>
</dbReference>
<sequence>MSYTVSDVVAKLTHSAILVSMRRRRNLMILDELRVAAQLAAMDIQRLISQANVPIFCVNKNLEVEEWNQKIEELTGVKKVDALQRSLPEFCSERASGWWASAEKLLRDALEGLDSSVVEMHMTGAPQNGQMAKSCMMAVSATSQRTRTGEIKGAVCIGQDVTELTSEKQKAENLAESLNRLIQSANAPIFEIDLEFNVIKWNSWLENRSALSQEELAGKSVFEVLSPETRKSLQDGVERALTAEQTPNDVFEVRLHNSMGQGTATLLLTATTCLAPTGQTSGVICIGQDITKLKDLDERKASMMAVVSHELKSPLHGILGLCNSLLEDDETPFQVKKPLSMMNSCTKRLLDMVSNIMDASVLVHDQKMRMSKDPVQIQTVVEEVITLSQQSSGEVGSHALSPGVHLINEVFAPLPVIEADRYRVTQMLYNLVTNAIKFTHKGSIIVSASADDERKMVKVDVRDTGIGIAQENIDRIFQPFDQEDSSDSRRYGGLGLGLSICREVAARHGGEISVESVRGQGSTFSVVLPYKMHSVSQEDQEESQIEGSTTSAPVPAERALTDNLSDKERTGFAARFNRAERSEKGQCASSDQGRFATVDLLQQQLKRLTPTDLLAVDNARPTILSVDDDPIHLQITHNMLVSQDYEVREAMNVAEAAADMVRKGIPSLILLDVMMPEMMGTELVKALRQNFGPELLPIVMVSAKGNKDTITSCLEMGANDYVQKPFQKKELLERIRFQLKLSGKARQTQKVNKRMEEENKTSESQGSLLNWKDINAKELRAAHEERDKAQQEASDLRRRVLELEELHRPHREEQKRLTQEFLKRQQVLLAHQEQLAACMEQLESFQAVQRSLLLVTDKATDPKVPLHLSTPLAVFAGHFTEGPVNESLRDVQTAEESLKCCLNRMIELSNSLLPGDAKEEMNSIVAVLNQDMSKVIMETGRKHYMLLDAQCKLQDQALQIQRILQPPRVVQQPRMFDRVAWPDKTQKSMT</sequence>
<dbReference type="InterPro" id="IPR003661">
    <property type="entry name" value="HisK_dim/P_dom"/>
</dbReference>
<dbReference type="InterPro" id="IPR011006">
    <property type="entry name" value="CheY-like_superfamily"/>
</dbReference>
<feature type="domain" description="PAS" evidence="10">
    <location>
        <begin position="40"/>
        <end position="87"/>
    </location>
</feature>
<dbReference type="PROSITE" id="PS50109">
    <property type="entry name" value="HIS_KIN"/>
    <property type="match status" value="1"/>
</dbReference>
<evidence type="ECO:0000256" key="5">
    <source>
        <dbReference type="ARBA" id="ARBA00022777"/>
    </source>
</evidence>
<accession>A0ABP0RDI5</accession>
<dbReference type="PROSITE" id="PS50112">
    <property type="entry name" value="PAS"/>
    <property type="match status" value="2"/>
</dbReference>
<evidence type="ECO:0000256" key="3">
    <source>
        <dbReference type="ARBA" id="ARBA00022553"/>
    </source>
</evidence>
<dbReference type="Gene3D" id="3.30.565.10">
    <property type="entry name" value="Histidine kinase-like ATPase, C-terminal domain"/>
    <property type="match status" value="1"/>
</dbReference>
<dbReference type="Gene3D" id="3.40.50.2300">
    <property type="match status" value="1"/>
</dbReference>
<dbReference type="CDD" id="cd00156">
    <property type="entry name" value="REC"/>
    <property type="match status" value="1"/>
</dbReference>
<dbReference type="InterPro" id="IPR000014">
    <property type="entry name" value="PAS"/>
</dbReference>
<dbReference type="Pfam" id="PF02518">
    <property type="entry name" value="HATPase_c"/>
    <property type="match status" value="1"/>
</dbReference>
<keyword evidence="4" id="KW-0808">Transferase</keyword>
<evidence type="ECO:0000256" key="2">
    <source>
        <dbReference type="ARBA" id="ARBA00012438"/>
    </source>
</evidence>
<dbReference type="SMART" id="SM00387">
    <property type="entry name" value="HATPase_c"/>
    <property type="match status" value="1"/>
</dbReference>
<dbReference type="PROSITE" id="PS50110">
    <property type="entry name" value="RESPONSE_REGULATORY"/>
    <property type="match status" value="1"/>
</dbReference>
<dbReference type="Pfam" id="PF00512">
    <property type="entry name" value="HisKA"/>
    <property type="match status" value="1"/>
</dbReference>
<dbReference type="InterPro" id="IPR035965">
    <property type="entry name" value="PAS-like_dom_sf"/>
</dbReference>
<dbReference type="SUPFAM" id="SSF55874">
    <property type="entry name" value="ATPase domain of HSP90 chaperone/DNA topoisomerase II/histidine kinase"/>
    <property type="match status" value="1"/>
</dbReference>
<keyword evidence="7" id="KW-0175">Coiled coil</keyword>
<proteinExistence type="predicted"/>
<reference evidence="11 12" key="1">
    <citation type="submission" date="2024-02" db="EMBL/GenBank/DDBJ databases">
        <authorList>
            <person name="Chen Y."/>
            <person name="Shah S."/>
            <person name="Dougan E. K."/>
            <person name="Thang M."/>
            <person name="Chan C."/>
        </authorList>
    </citation>
    <scope>NUCLEOTIDE SEQUENCE [LARGE SCALE GENOMIC DNA]</scope>
</reference>
<evidence type="ECO:0000259" key="10">
    <source>
        <dbReference type="PROSITE" id="PS50112"/>
    </source>
</evidence>
<dbReference type="SUPFAM" id="SSF55785">
    <property type="entry name" value="PYP-like sensor domain (PAS domain)"/>
    <property type="match status" value="2"/>
</dbReference>
<dbReference type="InterPro" id="IPR013656">
    <property type="entry name" value="PAS_4"/>
</dbReference>
<protein>
    <recommendedName>
        <fullName evidence="2">histidine kinase</fullName>
        <ecNumber evidence="2">2.7.13.3</ecNumber>
    </recommendedName>
</protein>
<dbReference type="EC" id="2.7.13.3" evidence="2"/>
<dbReference type="EMBL" id="CAXAMM010041317">
    <property type="protein sequence ID" value="CAK9098627.1"/>
    <property type="molecule type" value="Genomic_DNA"/>
</dbReference>
<dbReference type="Proteomes" id="UP001642464">
    <property type="component" value="Unassembled WGS sequence"/>
</dbReference>
<dbReference type="InterPro" id="IPR013767">
    <property type="entry name" value="PAS_fold"/>
</dbReference>
<dbReference type="NCBIfam" id="TIGR00229">
    <property type="entry name" value="sensory_box"/>
    <property type="match status" value="2"/>
</dbReference>
<evidence type="ECO:0000259" key="8">
    <source>
        <dbReference type="PROSITE" id="PS50109"/>
    </source>
</evidence>
<keyword evidence="5" id="KW-0418">Kinase</keyword>
<dbReference type="CDD" id="cd00082">
    <property type="entry name" value="HisKA"/>
    <property type="match status" value="1"/>
</dbReference>
<dbReference type="InterPro" id="IPR001789">
    <property type="entry name" value="Sig_transdc_resp-reg_receiver"/>
</dbReference>
<dbReference type="Pfam" id="PF00072">
    <property type="entry name" value="Response_reg"/>
    <property type="match status" value="1"/>
</dbReference>
<dbReference type="InterPro" id="IPR005467">
    <property type="entry name" value="His_kinase_dom"/>
</dbReference>
<organism evidence="11 12">
    <name type="scientific">Durusdinium trenchii</name>
    <dbReference type="NCBI Taxonomy" id="1381693"/>
    <lineage>
        <taxon>Eukaryota</taxon>
        <taxon>Sar</taxon>
        <taxon>Alveolata</taxon>
        <taxon>Dinophyceae</taxon>
        <taxon>Suessiales</taxon>
        <taxon>Symbiodiniaceae</taxon>
        <taxon>Durusdinium</taxon>
    </lineage>
</organism>
<evidence type="ECO:0000259" key="9">
    <source>
        <dbReference type="PROSITE" id="PS50110"/>
    </source>
</evidence>
<keyword evidence="12" id="KW-1185">Reference proteome</keyword>
<dbReference type="SMART" id="SM00448">
    <property type="entry name" value="REC"/>
    <property type="match status" value="1"/>
</dbReference>
<feature type="domain" description="Response regulatory" evidence="9">
    <location>
        <begin position="622"/>
        <end position="739"/>
    </location>
</feature>
<dbReference type="PANTHER" id="PTHR43047">
    <property type="entry name" value="TWO-COMPONENT HISTIDINE PROTEIN KINASE"/>
    <property type="match status" value="1"/>
</dbReference>
<dbReference type="CDD" id="cd00130">
    <property type="entry name" value="PAS"/>
    <property type="match status" value="2"/>
</dbReference>
<dbReference type="PRINTS" id="PR00344">
    <property type="entry name" value="BCTRLSENSOR"/>
</dbReference>
<comment type="catalytic activity">
    <reaction evidence="1">
        <text>ATP + protein L-histidine = ADP + protein N-phospho-L-histidine.</text>
        <dbReference type="EC" id="2.7.13.3"/>
    </reaction>
</comment>
<dbReference type="SUPFAM" id="SSF47384">
    <property type="entry name" value="Homodimeric domain of signal transducing histidine kinase"/>
    <property type="match status" value="1"/>
</dbReference>
<feature type="domain" description="Histidine kinase" evidence="8">
    <location>
        <begin position="306"/>
        <end position="532"/>
    </location>
</feature>
<dbReference type="Gene3D" id="3.30.450.20">
    <property type="entry name" value="PAS domain"/>
    <property type="match status" value="2"/>
</dbReference>
<dbReference type="CDD" id="cd16922">
    <property type="entry name" value="HATPase_EvgS-ArcB-TorS-like"/>
    <property type="match status" value="1"/>
</dbReference>
<evidence type="ECO:0000256" key="1">
    <source>
        <dbReference type="ARBA" id="ARBA00000085"/>
    </source>
</evidence>
<keyword evidence="3 6" id="KW-0597">Phosphoprotein</keyword>
<dbReference type="InterPro" id="IPR036097">
    <property type="entry name" value="HisK_dim/P_sf"/>
</dbReference>